<evidence type="ECO:0000313" key="9">
    <source>
        <dbReference type="Proteomes" id="UP000435036"/>
    </source>
</evidence>
<protein>
    <recommendedName>
        <fullName evidence="5">tRNA pseudouridine synthase B</fullName>
        <ecNumber evidence="5">5.4.99.25</ecNumber>
    </recommendedName>
    <alternativeName>
        <fullName evidence="5">tRNA pseudouridine(55) synthase</fullName>
        <shortName evidence="5">Psi55 synthase</shortName>
    </alternativeName>
    <alternativeName>
        <fullName evidence="5">tRNA pseudouridylate synthase</fullName>
    </alternativeName>
    <alternativeName>
        <fullName evidence="5">tRNA-uridine isomerase</fullName>
    </alternativeName>
</protein>
<feature type="domain" description="Pseudouridine synthase II N-terminal" evidence="6">
    <location>
        <begin position="48"/>
        <end position="189"/>
    </location>
</feature>
<feature type="active site" description="Nucleophile" evidence="5">
    <location>
        <position position="56"/>
    </location>
</feature>
<dbReference type="Gene3D" id="3.30.2350.10">
    <property type="entry name" value="Pseudouridine synthase"/>
    <property type="match status" value="1"/>
</dbReference>
<dbReference type="HAMAP" id="MF_01080">
    <property type="entry name" value="TruB_bact"/>
    <property type="match status" value="1"/>
</dbReference>
<reference evidence="8 9" key="1">
    <citation type="submission" date="2019-12" db="EMBL/GenBank/DDBJ databases">
        <authorList>
            <person name="Dong K."/>
        </authorList>
    </citation>
    <scope>NUCLEOTIDE SEQUENCE [LARGE SCALE GENOMIC DNA]</scope>
    <source>
        <strain evidence="8 9">JCM 31225</strain>
    </source>
</reference>
<evidence type="ECO:0000256" key="1">
    <source>
        <dbReference type="ARBA" id="ARBA00000385"/>
    </source>
</evidence>
<dbReference type="OrthoDB" id="9802309at2"/>
<evidence type="ECO:0000313" key="8">
    <source>
        <dbReference type="EMBL" id="MVZ62782.1"/>
    </source>
</evidence>
<feature type="domain" description="tRNA pseudouridylate synthase B C-terminal" evidence="7">
    <location>
        <begin position="190"/>
        <end position="234"/>
    </location>
</feature>
<dbReference type="Pfam" id="PF16198">
    <property type="entry name" value="TruB_C_2"/>
    <property type="match status" value="1"/>
</dbReference>
<dbReference type="Proteomes" id="UP000435036">
    <property type="component" value="Unassembled WGS sequence"/>
</dbReference>
<gene>
    <name evidence="5 8" type="primary">truB</name>
    <name evidence="8" type="ORF">GQF63_12165</name>
</gene>
<evidence type="ECO:0000256" key="3">
    <source>
        <dbReference type="ARBA" id="ARBA00022694"/>
    </source>
</evidence>
<evidence type="ECO:0000259" key="7">
    <source>
        <dbReference type="Pfam" id="PF16198"/>
    </source>
</evidence>
<dbReference type="InterPro" id="IPR020103">
    <property type="entry name" value="PsdUridine_synth_cat_dom_sf"/>
</dbReference>
<comment type="function">
    <text evidence="5">Responsible for synthesis of pseudouridine from uracil-55 in the psi GC loop of transfer RNAs.</text>
</comment>
<comment type="similarity">
    <text evidence="2 5">Belongs to the pseudouridine synthase TruB family. Type 1 subfamily.</text>
</comment>
<dbReference type="InterPro" id="IPR002501">
    <property type="entry name" value="PsdUridine_synth_N"/>
</dbReference>
<dbReference type="GO" id="GO:1990481">
    <property type="term" value="P:mRNA pseudouridine synthesis"/>
    <property type="evidence" value="ECO:0007669"/>
    <property type="project" value="TreeGrafter"/>
</dbReference>
<sequence length="242" mass="27085">MKQVRNLHEDTDFNFATGEVLLIDKPLTWTSFDVVGKLRNTLKPLKLKVGHAGTLDPLATGLLIVCTGKMTKQIDLFQAEDKEYTGTITIGATTPSYDLETVIEQIKDYSHITEAQVHAVAASFLGDQDQYPPAHSAIKIDGERVYEKARRGEEVALKSRRVHITTCAIEKIEFPVLHFRIQCSKGTYIRSIAHDFGAKLGVGAHLSSLRRTKSGDFDVEKAWNLPELIELIKEKKDLNLLK</sequence>
<keyword evidence="4 5" id="KW-0413">Isomerase</keyword>
<comment type="caution">
    <text evidence="8">The sequence shown here is derived from an EMBL/GenBank/DDBJ whole genome shotgun (WGS) entry which is preliminary data.</text>
</comment>
<dbReference type="RefSeq" id="WP_160369505.1">
    <property type="nucleotide sequence ID" value="NZ_WSQA01000008.1"/>
</dbReference>
<evidence type="ECO:0000259" key="6">
    <source>
        <dbReference type="Pfam" id="PF01509"/>
    </source>
</evidence>
<dbReference type="GO" id="GO:0031119">
    <property type="term" value="P:tRNA pseudouridine synthesis"/>
    <property type="evidence" value="ECO:0007669"/>
    <property type="project" value="UniProtKB-UniRule"/>
</dbReference>
<proteinExistence type="inferred from homology"/>
<dbReference type="EMBL" id="WSQA01000008">
    <property type="protein sequence ID" value="MVZ62782.1"/>
    <property type="molecule type" value="Genomic_DNA"/>
</dbReference>
<dbReference type="InterPro" id="IPR032819">
    <property type="entry name" value="TruB_C"/>
</dbReference>
<organism evidence="8 9">
    <name type="scientific">Sphingobacterium humi</name>
    <dbReference type="NCBI Taxonomy" id="1796905"/>
    <lineage>
        <taxon>Bacteria</taxon>
        <taxon>Pseudomonadati</taxon>
        <taxon>Bacteroidota</taxon>
        <taxon>Sphingobacteriia</taxon>
        <taxon>Sphingobacteriales</taxon>
        <taxon>Sphingobacteriaceae</taxon>
        <taxon>Sphingobacterium</taxon>
    </lineage>
</organism>
<dbReference type="PANTHER" id="PTHR13767:SF2">
    <property type="entry name" value="PSEUDOURIDYLATE SYNTHASE TRUB1"/>
    <property type="match status" value="1"/>
</dbReference>
<keyword evidence="9" id="KW-1185">Reference proteome</keyword>
<evidence type="ECO:0000256" key="2">
    <source>
        <dbReference type="ARBA" id="ARBA00005642"/>
    </source>
</evidence>
<dbReference type="Pfam" id="PF01509">
    <property type="entry name" value="TruB_N"/>
    <property type="match status" value="1"/>
</dbReference>
<accession>A0A6N8L4U7</accession>
<keyword evidence="3 5" id="KW-0819">tRNA processing</keyword>
<evidence type="ECO:0000256" key="5">
    <source>
        <dbReference type="HAMAP-Rule" id="MF_01080"/>
    </source>
</evidence>
<comment type="catalytic activity">
    <reaction evidence="1 5">
        <text>uridine(55) in tRNA = pseudouridine(55) in tRNA</text>
        <dbReference type="Rhea" id="RHEA:42532"/>
        <dbReference type="Rhea" id="RHEA-COMP:10101"/>
        <dbReference type="Rhea" id="RHEA-COMP:10102"/>
        <dbReference type="ChEBI" id="CHEBI:65314"/>
        <dbReference type="ChEBI" id="CHEBI:65315"/>
        <dbReference type="EC" id="5.4.99.25"/>
    </reaction>
</comment>
<dbReference type="CDD" id="cd02573">
    <property type="entry name" value="PseudoU_synth_EcTruB"/>
    <property type="match status" value="1"/>
</dbReference>
<dbReference type="GO" id="GO:0003723">
    <property type="term" value="F:RNA binding"/>
    <property type="evidence" value="ECO:0007669"/>
    <property type="project" value="InterPro"/>
</dbReference>
<dbReference type="AlphaFoldDB" id="A0A6N8L4U7"/>
<dbReference type="GO" id="GO:0160148">
    <property type="term" value="F:tRNA pseudouridine(55) synthase activity"/>
    <property type="evidence" value="ECO:0007669"/>
    <property type="project" value="UniProtKB-EC"/>
</dbReference>
<dbReference type="NCBIfam" id="TIGR00431">
    <property type="entry name" value="TruB"/>
    <property type="match status" value="1"/>
</dbReference>
<dbReference type="EC" id="5.4.99.25" evidence="5"/>
<evidence type="ECO:0000256" key="4">
    <source>
        <dbReference type="ARBA" id="ARBA00023235"/>
    </source>
</evidence>
<dbReference type="PANTHER" id="PTHR13767">
    <property type="entry name" value="TRNA-PSEUDOURIDINE SYNTHASE"/>
    <property type="match status" value="1"/>
</dbReference>
<name>A0A6N8L4U7_9SPHI</name>
<dbReference type="InterPro" id="IPR014780">
    <property type="entry name" value="tRNA_psdUridine_synth_TruB"/>
</dbReference>
<dbReference type="SUPFAM" id="SSF55120">
    <property type="entry name" value="Pseudouridine synthase"/>
    <property type="match status" value="1"/>
</dbReference>